<dbReference type="Gene3D" id="2.130.10.10">
    <property type="entry name" value="YVTN repeat-like/Quinoprotein amine dehydrogenase"/>
    <property type="match status" value="1"/>
</dbReference>
<reference evidence="24 25" key="1">
    <citation type="journal article" date="2023" name="G3 (Bethesda)">
        <title>A chromosome-length genome assembly and annotation of blackberry (Rubus argutus, cv. 'Hillquist').</title>
        <authorList>
            <person name="Bruna T."/>
            <person name="Aryal R."/>
            <person name="Dudchenko O."/>
            <person name="Sargent D.J."/>
            <person name="Mead D."/>
            <person name="Buti M."/>
            <person name="Cavallini A."/>
            <person name="Hytonen T."/>
            <person name="Andres J."/>
            <person name="Pham M."/>
            <person name="Weisz D."/>
            <person name="Mascagni F."/>
            <person name="Usai G."/>
            <person name="Natali L."/>
            <person name="Bassil N."/>
            <person name="Fernandez G.E."/>
            <person name="Lomsadze A."/>
            <person name="Armour M."/>
            <person name="Olukolu B."/>
            <person name="Poorten T."/>
            <person name="Britton C."/>
            <person name="Davik J."/>
            <person name="Ashrafi H."/>
            <person name="Aiden E.L."/>
            <person name="Borodovsky M."/>
            <person name="Worthington M."/>
        </authorList>
    </citation>
    <scope>NUCLEOTIDE SEQUENCE [LARGE SCALE GENOMIC DNA]</scope>
    <source>
        <strain evidence="24">PI 553951</strain>
    </source>
</reference>
<dbReference type="InterPro" id="IPR001680">
    <property type="entry name" value="WD40_rpt"/>
</dbReference>
<dbReference type="GO" id="GO:0008270">
    <property type="term" value="F:zinc ion binding"/>
    <property type="evidence" value="ECO:0007669"/>
    <property type="project" value="UniProtKB-KW"/>
</dbReference>
<dbReference type="GO" id="GO:0016760">
    <property type="term" value="F:cellulose synthase (UDP-forming) activity"/>
    <property type="evidence" value="ECO:0007669"/>
    <property type="project" value="UniProtKB-EC"/>
</dbReference>
<keyword evidence="11 21" id="KW-0862">Zinc</keyword>
<evidence type="ECO:0000256" key="1">
    <source>
        <dbReference type="ARBA" id="ARBA00001936"/>
    </source>
</evidence>
<comment type="subcellular location">
    <subcellularLocation>
        <location evidence="2 21">Cell membrane</location>
        <topology evidence="2 21">Multi-pass membrane protein</topology>
    </subcellularLocation>
</comment>
<dbReference type="Gene3D" id="3.30.40.10">
    <property type="entry name" value="Zinc/RING finger domain, C3HC4 (zinc finger)"/>
    <property type="match status" value="1"/>
</dbReference>
<comment type="caution">
    <text evidence="24">The sequence shown here is derived from an EMBL/GenBank/DDBJ whole genome shotgun (WGS) entry which is preliminary data.</text>
</comment>
<dbReference type="InterPro" id="IPR015943">
    <property type="entry name" value="WD40/YVTN_repeat-like_dom_sf"/>
</dbReference>
<evidence type="ECO:0000256" key="13">
    <source>
        <dbReference type="ARBA" id="ARBA00022989"/>
    </source>
</evidence>
<keyword evidence="5 21" id="KW-1003">Cell membrane</keyword>
<feature type="binding site" evidence="19">
    <location>
        <position position="840"/>
    </location>
    <ligand>
        <name>UDP-alpha-D-glucose</name>
        <dbReference type="ChEBI" id="CHEBI:58885"/>
    </ligand>
</feature>
<feature type="active site" evidence="18">
    <location>
        <position position="1083"/>
    </location>
</feature>
<evidence type="ECO:0000256" key="7">
    <source>
        <dbReference type="ARBA" id="ARBA00022679"/>
    </source>
</evidence>
<dbReference type="AlphaFoldDB" id="A0AAW1XKJ6"/>
<sequence>MTDQKPRRLRGHKATATCCVASVDTPGLVATAAEDGCVCWFDMRCKQVVDIMEVGTEAVSSLCFKPGNENMVYLSSGKEVKSFDVRLVHDQVSSLRVLESYDYNKEEINQIACSSKASFLAAADDGGDIKIVDIRQQRIYKTLRADTGHTSICTVFNLLPWRPWEVITGGLDSKLVMWDFSKGRPNKIVNFGLPDVNNGGEQCLNPAFVHAIAVPEIDMLDKSDKVCVVARGDGAVDVINIEAEIDSVRSKGSAKPRKGSQSKSKDTDLEIPDQKEGKGCIWITHQAVILLLCLAWHFQQTSSSDLLHLNINLGKKVNWLCTTPADTENLVVCDTTKVKLHNHKLSTNDLWQTQLWRSPQICSPCILCSKNAILDPIISLLESTKQPLVSGLTPVEVYGLSGYAVSVTVLFWDTNLCIPEVTCGDVNAEVFVACHECNSPICRACFDEDVKEGRKVCLQCGTAYDEKSLAEHETKVSGARSTMASHLDNTKDVGIHARHVSTVSTVDSELNDESGNPIWKNRVESWKDKKSKKKKDASKAEKVAEIPPEQQMAEKLAPEAVEPLSTLIPLPSSKITPYRTIIITRLIILGLFFHYRVTNPVDSAYGLWLTSIICEIWFAFSWVLDQFPKWSPVSRITSIDTLSARFEREGEPCELAPVDFFVSTVDPLKEPPLITANTVLSILAVDYPMEKVSCYVSDDGAAMLTFESLVETSEFARKWVPFCKKFSIEPRAPEFYFSQKIDYLKDKVQPSFVKERRAMKRDYEEFKVRINALVAKAQKTPEDGWTMQDGTPWPGNNSRDHPGMIQVFLGHSGALDIEGNELPRLVYVSREKRPGYQHHKKAGAENALVRVSAVLTNAPYILNLDCDHYVNNSKAIREAMCFLMDPQVGRDLCYVQFPQRFDGIDRSDRYANRNTVFFDVNMKGLDGIQGPVYVGTGCCFNRQALYGYSPPSMPSLPKASSSCSWCGCFSCCCPSKKPTKDLSEAYRDAKREELDAAIFNLREIDNYDEYERSMLMSQTSFEKTFGLSTVFIESTLMEYGGVAESSNPSTLIKEAIHVISCGYEEKTAWGKEIGWIYGSVTEDILTGFKMHCRGWRSVYCMPLRPAFKGSAPINLSDRLHQVLRWALGSVEIFLSRHCPLWYGFAGGRLKWLQRMAYINTIVYPFTSLPLIAYCSLPAICLLTGKFIIPTLSNLASVLFLGLFLSIILTSD</sequence>
<evidence type="ECO:0000256" key="19">
    <source>
        <dbReference type="PIRSR" id="PIRSR605150-2"/>
    </source>
</evidence>
<feature type="binding site" evidence="19">
    <location>
        <position position="669"/>
    </location>
    <ligand>
        <name>UDP-alpha-D-glucose</name>
        <dbReference type="ChEBI" id="CHEBI:58885"/>
    </ligand>
</feature>
<protein>
    <recommendedName>
        <fullName evidence="21">Cellulose synthase</fullName>
        <ecNumber evidence="21">2.4.1.12</ecNumber>
    </recommendedName>
</protein>
<keyword evidence="25" id="KW-1185">Reference proteome</keyword>
<comment type="pathway">
    <text evidence="3 21">Glycan metabolism; plant cellulose biosynthesis.</text>
</comment>
<evidence type="ECO:0000256" key="21">
    <source>
        <dbReference type="RuleBase" id="RU361116"/>
    </source>
</evidence>
<feature type="binding site" evidence="19">
    <location>
        <position position="670"/>
    </location>
    <ligand>
        <name>UDP-alpha-D-glucose</name>
        <dbReference type="ChEBI" id="CHEBI:58885"/>
    </ligand>
</feature>
<evidence type="ECO:0000256" key="16">
    <source>
        <dbReference type="ARBA" id="ARBA00023316"/>
    </source>
</evidence>
<evidence type="ECO:0000256" key="14">
    <source>
        <dbReference type="ARBA" id="ARBA00023136"/>
    </source>
</evidence>
<dbReference type="EC" id="2.4.1.12" evidence="21"/>
<dbReference type="SUPFAM" id="SSF53448">
    <property type="entry name" value="Nucleotide-diphospho-sugar transferases"/>
    <property type="match status" value="1"/>
</dbReference>
<dbReference type="InterPro" id="IPR027934">
    <property type="entry name" value="CES_Znf_RING"/>
</dbReference>
<evidence type="ECO:0000256" key="18">
    <source>
        <dbReference type="PIRSR" id="PIRSR605150-1"/>
    </source>
</evidence>
<evidence type="ECO:0000313" key="25">
    <source>
        <dbReference type="Proteomes" id="UP001457282"/>
    </source>
</evidence>
<comment type="similarity">
    <text evidence="4 21">Belongs to the glycosyltransferase 2 family. Plant cellulose synthase subfamily.</text>
</comment>
<dbReference type="PANTHER" id="PTHR13301">
    <property type="entry name" value="X-BOX TRANSCRIPTION FACTOR-RELATED"/>
    <property type="match status" value="1"/>
</dbReference>
<feature type="binding site" evidence="20">
    <location>
        <position position="865"/>
    </location>
    <ligand>
        <name>Mn(2+)</name>
        <dbReference type="ChEBI" id="CHEBI:29035"/>
    </ligand>
</feature>
<feature type="transmembrane region" description="Helical" evidence="21">
    <location>
        <begin position="1186"/>
        <end position="1208"/>
    </location>
</feature>
<dbReference type="EMBL" id="JBEDUW010000003">
    <property type="protein sequence ID" value="KAK9936614.1"/>
    <property type="molecule type" value="Genomic_DNA"/>
</dbReference>
<evidence type="ECO:0000256" key="15">
    <source>
        <dbReference type="ARBA" id="ARBA00023211"/>
    </source>
</evidence>
<evidence type="ECO:0000256" key="6">
    <source>
        <dbReference type="ARBA" id="ARBA00022676"/>
    </source>
</evidence>
<evidence type="ECO:0000256" key="20">
    <source>
        <dbReference type="PIRSR" id="PIRSR605150-3"/>
    </source>
</evidence>
<keyword evidence="13 21" id="KW-1133">Transmembrane helix</keyword>
<feature type="binding site" evidence="19">
    <location>
        <position position="699"/>
    </location>
    <ligand>
        <name>UDP-alpha-D-glucose</name>
        <dbReference type="ChEBI" id="CHEBI:58885"/>
    </ligand>
</feature>
<dbReference type="Pfam" id="PF14569">
    <property type="entry name" value="zf-UDP"/>
    <property type="match status" value="1"/>
</dbReference>
<keyword evidence="8 21" id="KW-0812">Transmembrane</keyword>
<feature type="domain" description="Cellulose synthase RING-type zinc finger" evidence="23">
    <location>
        <begin position="417"/>
        <end position="466"/>
    </location>
</feature>
<evidence type="ECO:0000256" key="5">
    <source>
        <dbReference type="ARBA" id="ARBA00022475"/>
    </source>
</evidence>
<evidence type="ECO:0000256" key="12">
    <source>
        <dbReference type="ARBA" id="ARBA00022916"/>
    </source>
</evidence>
<dbReference type="GO" id="GO:0030244">
    <property type="term" value="P:cellulose biosynthetic process"/>
    <property type="evidence" value="ECO:0007669"/>
    <property type="project" value="UniProtKB-KW"/>
</dbReference>
<feature type="binding site" evidence="20">
    <location>
        <position position="841"/>
    </location>
    <ligand>
        <name>Mn(2+)</name>
        <dbReference type="ChEBI" id="CHEBI:29035"/>
    </ligand>
</feature>
<comment type="cofactor">
    <cofactor evidence="21">
        <name>Zn(2+)</name>
        <dbReference type="ChEBI" id="CHEBI:29105"/>
    </cofactor>
    <text evidence="21">Binds 2 Zn(2+) ions per subunit.</text>
</comment>
<dbReference type="InterPro" id="IPR036322">
    <property type="entry name" value="WD40_repeat_dom_sf"/>
</dbReference>
<comment type="catalytic activity">
    <reaction evidence="17 21">
        <text>[(1-&gt;4)-beta-D-glucosyl](n) + UDP-alpha-D-glucose = [(1-&gt;4)-beta-D-glucosyl](n+1) + UDP + H(+)</text>
        <dbReference type="Rhea" id="RHEA:19929"/>
        <dbReference type="Rhea" id="RHEA-COMP:10033"/>
        <dbReference type="Rhea" id="RHEA-COMP:10034"/>
        <dbReference type="ChEBI" id="CHEBI:15378"/>
        <dbReference type="ChEBI" id="CHEBI:18246"/>
        <dbReference type="ChEBI" id="CHEBI:58223"/>
        <dbReference type="ChEBI" id="CHEBI:58885"/>
        <dbReference type="EC" id="2.4.1.12"/>
    </reaction>
</comment>
<dbReference type="InterPro" id="IPR029044">
    <property type="entry name" value="Nucleotide-diphossugar_trans"/>
</dbReference>
<evidence type="ECO:0000256" key="3">
    <source>
        <dbReference type="ARBA" id="ARBA00004768"/>
    </source>
</evidence>
<dbReference type="Proteomes" id="UP001457282">
    <property type="component" value="Unassembled WGS sequence"/>
</dbReference>
<keyword evidence="6 21" id="KW-0328">Glycosyltransferase</keyword>
<dbReference type="InterPro" id="IPR013083">
    <property type="entry name" value="Znf_RING/FYVE/PHD"/>
</dbReference>
<evidence type="ECO:0000256" key="22">
    <source>
        <dbReference type="SAM" id="MobiDB-lite"/>
    </source>
</evidence>
<evidence type="ECO:0000256" key="8">
    <source>
        <dbReference type="ARBA" id="ARBA00022692"/>
    </source>
</evidence>
<keyword evidence="9 21" id="KW-0479">Metal-binding</keyword>
<name>A0AAW1XKJ6_RUBAR</name>
<feature type="binding site" evidence="19">
    <location>
        <position position="663"/>
    </location>
    <ligand>
        <name>UDP-alpha-D-glucose</name>
        <dbReference type="ChEBI" id="CHEBI:58885"/>
    </ligand>
</feature>
<comment type="cofactor">
    <cofactor evidence="1">
        <name>Mn(2+)</name>
        <dbReference type="ChEBI" id="CHEBI:29035"/>
    </cofactor>
</comment>
<dbReference type="GO" id="GO:0071555">
    <property type="term" value="P:cell wall organization"/>
    <property type="evidence" value="ECO:0007669"/>
    <property type="project" value="UniProtKB-KW"/>
</dbReference>
<feature type="transmembrane region" description="Helical" evidence="21">
    <location>
        <begin position="1156"/>
        <end position="1180"/>
    </location>
</feature>
<proteinExistence type="inferred from homology"/>
<dbReference type="SUPFAM" id="SSF57850">
    <property type="entry name" value="RING/U-box"/>
    <property type="match status" value="1"/>
</dbReference>
<accession>A0AAW1XKJ6</accession>
<evidence type="ECO:0000256" key="2">
    <source>
        <dbReference type="ARBA" id="ARBA00004651"/>
    </source>
</evidence>
<gene>
    <name evidence="24" type="ORF">M0R45_013444</name>
</gene>
<dbReference type="FunFam" id="3.90.550.10:FF:000009">
    <property type="entry name" value="Cellulose synthase"/>
    <property type="match status" value="1"/>
</dbReference>
<keyword evidence="14 21" id="KW-0472">Membrane</keyword>
<evidence type="ECO:0000256" key="9">
    <source>
        <dbReference type="ARBA" id="ARBA00022723"/>
    </source>
</evidence>
<feature type="region of interest" description="Disordered" evidence="22">
    <location>
        <begin position="250"/>
        <end position="271"/>
    </location>
</feature>
<keyword evidence="15" id="KW-0464">Manganese</keyword>
<dbReference type="Pfam" id="PF03552">
    <property type="entry name" value="Cellulose_synt"/>
    <property type="match status" value="1"/>
</dbReference>
<evidence type="ECO:0000256" key="10">
    <source>
        <dbReference type="ARBA" id="ARBA00022771"/>
    </source>
</evidence>
<dbReference type="GO" id="GO:0005886">
    <property type="term" value="C:plasma membrane"/>
    <property type="evidence" value="ECO:0007669"/>
    <property type="project" value="UniProtKB-SubCell"/>
</dbReference>
<dbReference type="SMART" id="SM00320">
    <property type="entry name" value="WD40"/>
    <property type="match status" value="4"/>
</dbReference>
<feature type="region of interest" description="Disordered" evidence="22">
    <location>
        <begin position="526"/>
        <end position="546"/>
    </location>
</feature>
<dbReference type="SUPFAM" id="SSF50978">
    <property type="entry name" value="WD40 repeat-like"/>
    <property type="match status" value="1"/>
</dbReference>
<feature type="active site" evidence="18">
    <location>
        <position position="699"/>
    </location>
</feature>
<evidence type="ECO:0000256" key="4">
    <source>
        <dbReference type="ARBA" id="ARBA00007548"/>
    </source>
</evidence>
<keyword evidence="7 21" id="KW-0808">Transferase</keyword>
<dbReference type="InterPro" id="IPR005150">
    <property type="entry name" value="Cellulose_synth"/>
</dbReference>
<keyword evidence="16 21" id="KW-0961">Cell wall biogenesis/degradation</keyword>
<evidence type="ECO:0000256" key="11">
    <source>
        <dbReference type="ARBA" id="ARBA00022833"/>
    </source>
</evidence>
<dbReference type="Gene3D" id="3.90.550.10">
    <property type="entry name" value="Spore Coat Polysaccharide Biosynthesis Protein SpsA, Chain A"/>
    <property type="match status" value="1"/>
</dbReference>
<comment type="caution">
    <text evidence="21">Lacks conserved residue(s) required for the propagation of feature annotation.</text>
</comment>
<keyword evidence="12 21" id="KW-0135">Cellulose biosynthesis</keyword>
<evidence type="ECO:0000256" key="17">
    <source>
        <dbReference type="ARBA" id="ARBA00048682"/>
    </source>
</evidence>
<evidence type="ECO:0000313" key="24">
    <source>
        <dbReference type="EMBL" id="KAK9936614.1"/>
    </source>
</evidence>
<keyword evidence="10 21" id="KW-0863">Zinc-finger</keyword>
<evidence type="ECO:0000259" key="23">
    <source>
        <dbReference type="Pfam" id="PF14569"/>
    </source>
</evidence>
<organism evidence="24 25">
    <name type="scientific">Rubus argutus</name>
    <name type="common">Southern blackberry</name>
    <dbReference type="NCBI Taxonomy" id="59490"/>
    <lineage>
        <taxon>Eukaryota</taxon>
        <taxon>Viridiplantae</taxon>
        <taxon>Streptophyta</taxon>
        <taxon>Embryophyta</taxon>
        <taxon>Tracheophyta</taxon>
        <taxon>Spermatophyta</taxon>
        <taxon>Magnoliopsida</taxon>
        <taxon>eudicotyledons</taxon>
        <taxon>Gunneridae</taxon>
        <taxon>Pentapetalae</taxon>
        <taxon>rosids</taxon>
        <taxon>fabids</taxon>
        <taxon>Rosales</taxon>
        <taxon>Rosaceae</taxon>
        <taxon>Rosoideae</taxon>
        <taxon>Rosoideae incertae sedis</taxon>
        <taxon>Rubus</taxon>
    </lineage>
</organism>